<evidence type="ECO:0000313" key="3">
    <source>
        <dbReference type="Proteomes" id="UP001519343"/>
    </source>
</evidence>
<organism evidence="2 3">
    <name type="scientific">Ammoniphilus resinae</name>
    <dbReference type="NCBI Taxonomy" id="861532"/>
    <lineage>
        <taxon>Bacteria</taxon>
        <taxon>Bacillati</taxon>
        <taxon>Bacillota</taxon>
        <taxon>Bacilli</taxon>
        <taxon>Bacillales</taxon>
        <taxon>Paenibacillaceae</taxon>
        <taxon>Aneurinibacillus group</taxon>
        <taxon>Ammoniphilus</taxon>
    </lineage>
</organism>
<feature type="transmembrane region" description="Helical" evidence="1">
    <location>
        <begin position="81"/>
        <end position="101"/>
    </location>
</feature>
<keyword evidence="1" id="KW-0812">Transmembrane</keyword>
<accession>A0ABS4GNB8</accession>
<feature type="transmembrane region" description="Helical" evidence="1">
    <location>
        <begin position="144"/>
        <end position="162"/>
    </location>
</feature>
<feature type="transmembrane region" description="Helical" evidence="1">
    <location>
        <begin position="113"/>
        <end position="132"/>
    </location>
</feature>
<evidence type="ECO:0000256" key="1">
    <source>
        <dbReference type="SAM" id="Phobius"/>
    </source>
</evidence>
<name>A0ABS4GNB8_9BACL</name>
<keyword evidence="3" id="KW-1185">Reference proteome</keyword>
<sequence length="165" mass="19031">MPYYIWISLNSLFVFASALYIWLFAEHDSTLIVTGQLFAQLGILLFIININMYFIFLVIRHSPQRNIKIMLAKWSRKLMKLHIPIAVTGTAVILLHAGIMLQNISLDLTHPKMISGMIGIGFLCFTLFAGYLRRRRASGFRRKFHLTMALTFGVAFCVHLFFPIY</sequence>
<keyword evidence="1" id="KW-1133">Transmembrane helix</keyword>
<keyword evidence="1" id="KW-0472">Membrane</keyword>
<gene>
    <name evidence="2" type="ORF">J2Z37_001735</name>
</gene>
<reference evidence="2 3" key="1">
    <citation type="submission" date="2021-03" db="EMBL/GenBank/DDBJ databases">
        <title>Genomic Encyclopedia of Type Strains, Phase IV (KMG-IV): sequencing the most valuable type-strain genomes for metagenomic binning, comparative biology and taxonomic classification.</title>
        <authorList>
            <person name="Goeker M."/>
        </authorList>
    </citation>
    <scope>NUCLEOTIDE SEQUENCE [LARGE SCALE GENOMIC DNA]</scope>
    <source>
        <strain evidence="2 3">DSM 24738</strain>
    </source>
</reference>
<feature type="transmembrane region" description="Helical" evidence="1">
    <location>
        <begin position="37"/>
        <end position="60"/>
    </location>
</feature>
<feature type="transmembrane region" description="Helical" evidence="1">
    <location>
        <begin position="7"/>
        <end position="25"/>
    </location>
</feature>
<protein>
    <submittedName>
        <fullName evidence="2">Succinate dehydrogenase hydrophobic anchor subunit</fullName>
    </submittedName>
</protein>
<comment type="caution">
    <text evidence="2">The sequence shown here is derived from an EMBL/GenBank/DDBJ whole genome shotgun (WGS) entry which is preliminary data.</text>
</comment>
<dbReference type="Proteomes" id="UP001519343">
    <property type="component" value="Unassembled WGS sequence"/>
</dbReference>
<proteinExistence type="predicted"/>
<evidence type="ECO:0000313" key="2">
    <source>
        <dbReference type="EMBL" id="MBP1931734.1"/>
    </source>
</evidence>
<dbReference type="RefSeq" id="WP_209809808.1">
    <property type="nucleotide sequence ID" value="NZ_JAGGKT010000003.1"/>
</dbReference>
<dbReference type="EMBL" id="JAGGKT010000003">
    <property type="protein sequence ID" value="MBP1931734.1"/>
    <property type="molecule type" value="Genomic_DNA"/>
</dbReference>